<organism evidence="2 3">
    <name type="scientific">Oceanisphaera psychrotolerans</name>
    <dbReference type="NCBI Taxonomy" id="1414654"/>
    <lineage>
        <taxon>Bacteria</taxon>
        <taxon>Pseudomonadati</taxon>
        <taxon>Pseudomonadota</taxon>
        <taxon>Gammaproteobacteria</taxon>
        <taxon>Aeromonadales</taxon>
        <taxon>Aeromonadaceae</taxon>
        <taxon>Oceanisphaera</taxon>
    </lineage>
</organism>
<dbReference type="InterPro" id="IPR001173">
    <property type="entry name" value="Glyco_trans_2-like"/>
</dbReference>
<dbReference type="Gene3D" id="3.90.550.10">
    <property type="entry name" value="Spore Coat Polysaccharide Biosynthesis Protein SpsA, Chain A"/>
    <property type="match status" value="1"/>
</dbReference>
<feature type="domain" description="Glycosyltransferase 2-like" evidence="1">
    <location>
        <begin position="4"/>
        <end position="63"/>
    </location>
</feature>
<dbReference type="Proteomes" id="UP000243073">
    <property type="component" value="Unassembled WGS sequence"/>
</dbReference>
<sequence>MGTYHARRAGVEAAKGDYSLFLDPDDELDCNAVEIIKNKTNNNDADVVFFQAKQIPESRSSLGFSGIPKENVRKKPVQKILKTRGLNFGTLGKAYFTSSVKNAFAFLAVSEDIRLIYAEDALIFFAVLAHTEKYMSIREPLYIYYRNDESITKRKSDELTAFKSEQISLVVDLMLDKLEMTPLGTRRALNKVPCKLVSDNHLLQRYGSNVRAGKSNYLYHVLRSMASRKSLADAVRVVLFLFTAGLIKL</sequence>
<name>A0A1J4QEE1_9GAMM</name>
<gene>
    <name evidence="2" type="ORF">BFR47_16710</name>
</gene>
<dbReference type="CDD" id="cd00761">
    <property type="entry name" value="Glyco_tranf_GTA_type"/>
    <property type="match status" value="1"/>
</dbReference>
<evidence type="ECO:0000259" key="1">
    <source>
        <dbReference type="Pfam" id="PF00535"/>
    </source>
</evidence>
<comment type="caution">
    <text evidence="2">The sequence shown here is derived from an EMBL/GenBank/DDBJ whole genome shotgun (WGS) entry which is preliminary data.</text>
</comment>
<evidence type="ECO:0000313" key="3">
    <source>
        <dbReference type="Proteomes" id="UP000243073"/>
    </source>
</evidence>
<dbReference type="InterPro" id="IPR029044">
    <property type="entry name" value="Nucleotide-diphossugar_trans"/>
</dbReference>
<evidence type="ECO:0000313" key="2">
    <source>
        <dbReference type="EMBL" id="OIN07237.1"/>
    </source>
</evidence>
<dbReference type="SUPFAM" id="SSF53448">
    <property type="entry name" value="Nucleotide-diphospho-sugar transferases"/>
    <property type="match status" value="1"/>
</dbReference>
<dbReference type="AlphaFoldDB" id="A0A1J4QEE1"/>
<dbReference type="EMBL" id="MDKE01000038">
    <property type="protein sequence ID" value="OIN07237.1"/>
    <property type="molecule type" value="Genomic_DNA"/>
</dbReference>
<dbReference type="Pfam" id="PF00535">
    <property type="entry name" value="Glycos_transf_2"/>
    <property type="match status" value="1"/>
</dbReference>
<dbReference type="STRING" id="1414654.BFR47_16710"/>
<reference evidence="2 3" key="1">
    <citation type="submission" date="2016-07" db="EMBL/GenBank/DDBJ databases">
        <title>Draft Genome Sequence of Oceanisphaera psychrotolerans, isolated from coastal sediment samples.</title>
        <authorList>
            <person name="Zhuo S."/>
            <person name="Ruan Z."/>
        </authorList>
    </citation>
    <scope>NUCLEOTIDE SEQUENCE [LARGE SCALE GENOMIC DNA]</scope>
    <source>
        <strain evidence="2 3">LAM-WHM-ZC</strain>
    </source>
</reference>
<proteinExistence type="predicted"/>
<accession>A0A1J4QEE1</accession>
<protein>
    <recommendedName>
        <fullName evidence="1">Glycosyltransferase 2-like domain-containing protein</fullName>
    </recommendedName>
</protein>
<keyword evidence="3" id="KW-1185">Reference proteome</keyword>